<reference evidence="2 3" key="1">
    <citation type="submission" date="2016-10" db="EMBL/GenBank/DDBJ databases">
        <authorList>
            <person name="de Groot N.N."/>
        </authorList>
    </citation>
    <scope>NUCLEOTIDE SEQUENCE [LARGE SCALE GENOMIC DNA]</scope>
    <source>
        <strain evidence="2 3">CGMCC 1.10434</strain>
    </source>
</reference>
<keyword evidence="1" id="KW-0812">Transmembrane</keyword>
<feature type="transmembrane region" description="Helical" evidence="1">
    <location>
        <begin position="80"/>
        <end position="97"/>
    </location>
</feature>
<evidence type="ECO:0000313" key="2">
    <source>
        <dbReference type="EMBL" id="SEN50091.1"/>
    </source>
</evidence>
<keyword evidence="1" id="KW-1133">Transmembrane helix</keyword>
<sequence length="249" mass="28178">MLYLAFFNHLPSIFVIIGFILIHFISKTISFKFISARSLISFAAGVSVAYVVINLIPYLGYAQNKLNQEFDWDSTNPFSQLIYVVVLIGFVHAYVIYKLSERPLRMLGKKNPVMVSSIYFWYDLIFFAIYNIMIAYLVSSQSLPDQTNVWVYFVAFGLHFLSMDLGMRHHHQQKYRKVGWVVLATSVAFGGGLALIWLPPAYVVTLIKASITGEMLLNVLKFELPIDNHGNVKGFLAGTVCAAVLFLLV</sequence>
<dbReference type="RefSeq" id="WP_091493803.1">
    <property type="nucleotide sequence ID" value="NZ_FODJ01000001.1"/>
</dbReference>
<gene>
    <name evidence="2" type="ORF">SAMN04488134_101231</name>
</gene>
<feature type="transmembrane region" description="Helical" evidence="1">
    <location>
        <begin position="178"/>
        <end position="198"/>
    </location>
</feature>
<feature type="transmembrane region" description="Helical" evidence="1">
    <location>
        <begin position="118"/>
        <end position="137"/>
    </location>
</feature>
<keyword evidence="3" id="KW-1185">Reference proteome</keyword>
<organism evidence="2 3">
    <name type="scientific">Amphibacillus marinus</name>
    <dbReference type="NCBI Taxonomy" id="872970"/>
    <lineage>
        <taxon>Bacteria</taxon>
        <taxon>Bacillati</taxon>
        <taxon>Bacillota</taxon>
        <taxon>Bacilli</taxon>
        <taxon>Bacillales</taxon>
        <taxon>Bacillaceae</taxon>
        <taxon>Amphibacillus</taxon>
    </lineage>
</organism>
<keyword evidence="1" id="KW-0472">Membrane</keyword>
<dbReference type="EMBL" id="FODJ01000001">
    <property type="protein sequence ID" value="SEN50091.1"/>
    <property type="molecule type" value="Genomic_DNA"/>
</dbReference>
<dbReference type="OrthoDB" id="21325at2"/>
<feature type="transmembrane region" description="Helical" evidence="1">
    <location>
        <begin position="38"/>
        <end position="60"/>
    </location>
</feature>
<evidence type="ECO:0000313" key="3">
    <source>
        <dbReference type="Proteomes" id="UP000199300"/>
    </source>
</evidence>
<protein>
    <submittedName>
        <fullName evidence="2">Uncharacterized protein</fullName>
    </submittedName>
</protein>
<proteinExistence type="predicted"/>
<evidence type="ECO:0000256" key="1">
    <source>
        <dbReference type="SAM" id="Phobius"/>
    </source>
</evidence>
<feature type="transmembrane region" description="Helical" evidence="1">
    <location>
        <begin position="149"/>
        <end position="166"/>
    </location>
</feature>
<dbReference type="AlphaFoldDB" id="A0A1H8H132"/>
<dbReference type="STRING" id="872970.SAMN04488134_101231"/>
<accession>A0A1H8H132</accession>
<dbReference type="Proteomes" id="UP000199300">
    <property type="component" value="Unassembled WGS sequence"/>
</dbReference>
<name>A0A1H8H132_9BACI</name>
<feature type="transmembrane region" description="Helical" evidence="1">
    <location>
        <begin position="6"/>
        <end position="26"/>
    </location>
</feature>